<dbReference type="Gene3D" id="6.10.340.10">
    <property type="match status" value="1"/>
</dbReference>
<dbReference type="PRINTS" id="PR00344">
    <property type="entry name" value="BCTRLSENSOR"/>
</dbReference>
<evidence type="ECO:0000256" key="2">
    <source>
        <dbReference type="ARBA" id="ARBA00004370"/>
    </source>
</evidence>
<keyword evidence="10 11" id="KW-0472">Membrane</keyword>
<dbReference type="GO" id="GO:0005886">
    <property type="term" value="C:plasma membrane"/>
    <property type="evidence" value="ECO:0007669"/>
    <property type="project" value="TreeGrafter"/>
</dbReference>
<dbReference type="SUPFAM" id="SSF158472">
    <property type="entry name" value="HAMP domain-like"/>
    <property type="match status" value="1"/>
</dbReference>
<keyword evidence="7" id="KW-0418">Kinase</keyword>
<dbReference type="SMART" id="SM00387">
    <property type="entry name" value="HATPase_c"/>
    <property type="match status" value="1"/>
</dbReference>
<dbReference type="InterPro" id="IPR005467">
    <property type="entry name" value="His_kinase_dom"/>
</dbReference>
<dbReference type="AlphaFoldDB" id="A0A6J6ZDS9"/>
<evidence type="ECO:0000256" key="9">
    <source>
        <dbReference type="ARBA" id="ARBA00023012"/>
    </source>
</evidence>
<keyword evidence="8 11" id="KW-1133">Transmembrane helix</keyword>
<evidence type="ECO:0000313" key="14">
    <source>
        <dbReference type="EMBL" id="CAB4815527.1"/>
    </source>
</evidence>
<feature type="domain" description="Histidine kinase" evidence="12">
    <location>
        <begin position="259"/>
        <end position="471"/>
    </location>
</feature>
<dbReference type="CDD" id="cd00075">
    <property type="entry name" value="HATPase"/>
    <property type="match status" value="1"/>
</dbReference>
<dbReference type="Pfam" id="PF02518">
    <property type="entry name" value="HATPase_c"/>
    <property type="match status" value="1"/>
</dbReference>
<dbReference type="SUPFAM" id="SSF47384">
    <property type="entry name" value="Homodimeric domain of signal transducing histidine kinase"/>
    <property type="match status" value="1"/>
</dbReference>
<dbReference type="SUPFAM" id="SSF55874">
    <property type="entry name" value="ATPase domain of HSP90 chaperone/DNA topoisomerase II/histidine kinase"/>
    <property type="match status" value="1"/>
</dbReference>
<proteinExistence type="predicted"/>
<dbReference type="Pfam" id="PF00672">
    <property type="entry name" value="HAMP"/>
    <property type="match status" value="1"/>
</dbReference>
<dbReference type="CDD" id="cd00082">
    <property type="entry name" value="HisKA"/>
    <property type="match status" value="1"/>
</dbReference>
<reference evidence="14" key="1">
    <citation type="submission" date="2020-05" db="EMBL/GenBank/DDBJ databases">
        <authorList>
            <person name="Chiriac C."/>
            <person name="Salcher M."/>
            <person name="Ghai R."/>
            <person name="Kavagutti S V."/>
        </authorList>
    </citation>
    <scope>NUCLEOTIDE SEQUENCE</scope>
</reference>
<dbReference type="InterPro" id="IPR004358">
    <property type="entry name" value="Sig_transdc_His_kin-like_C"/>
</dbReference>
<dbReference type="PROSITE" id="PS50885">
    <property type="entry name" value="HAMP"/>
    <property type="match status" value="1"/>
</dbReference>
<evidence type="ECO:0000256" key="6">
    <source>
        <dbReference type="ARBA" id="ARBA00022692"/>
    </source>
</evidence>
<evidence type="ECO:0000256" key="3">
    <source>
        <dbReference type="ARBA" id="ARBA00012438"/>
    </source>
</evidence>
<dbReference type="InterPro" id="IPR003661">
    <property type="entry name" value="HisK_dim/P_dom"/>
</dbReference>
<protein>
    <recommendedName>
        <fullName evidence="3">histidine kinase</fullName>
        <ecNumber evidence="3">2.7.13.3</ecNumber>
    </recommendedName>
</protein>
<evidence type="ECO:0000259" key="12">
    <source>
        <dbReference type="PROSITE" id="PS50109"/>
    </source>
</evidence>
<dbReference type="InterPro" id="IPR036890">
    <property type="entry name" value="HATPase_C_sf"/>
</dbReference>
<dbReference type="EMBL" id="CAFAAJ010000140">
    <property type="protein sequence ID" value="CAB4815527.1"/>
    <property type="molecule type" value="Genomic_DNA"/>
</dbReference>
<dbReference type="InterPro" id="IPR036097">
    <property type="entry name" value="HisK_dim/P_sf"/>
</dbReference>
<dbReference type="InterPro" id="IPR050428">
    <property type="entry name" value="TCS_sensor_his_kinase"/>
</dbReference>
<dbReference type="EC" id="2.7.13.3" evidence="3"/>
<evidence type="ECO:0000256" key="1">
    <source>
        <dbReference type="ARBA" id="ARBA00000085"/>
    </source>
</evidence>
<evidence type="ECO:0000259" key="13">
    <source>
        <dbReference type="PROSITE" id="PS50885"/>
    </source>
</evidence>
<dbReference type="PANTHER" id="PTHR45436:SF5">
    <property type="entry name" value="SENSOR HISTIDINE KINASE TRCS"/>
    <property type="match status" value="1"/>
</dbReference>
<dbReference type="GO" id="GO:0000155">
    <property type="term" value="F:phosphorelay sensor kinase activity"/>
    <property type="evidence" value="ECO:0007669"/>
    <property type="project" value="InterPro"/>
</dbReference>
<dbReference type="SMART" id="SM00388">
    <property type="entry name" value="HisKA"/>
    <property type="match status" value="1"/>
</dbReference>
<evidence type="ECO:0000256" key="4">
    <source>
        <dbReference type="ARBA" id="ARBA00022553"/>
    </source>
</evidence>
<feature type="transmembrane region" description="Helical" evidence="11">
    <location>
        <begin position="167"/>
        <end position="190"/>
    </location>
</feature>
<organism evidence="14">
    <name type="scientific">freshwater metagenome</name>
    <dbReference type="NCBI Taxonomy" id="449393"/>
    <lineage>
        <taxon>unclassified sequences</taxon>
        <taxon>metagenomes</taxon>
        <taxon>ecological metagenomes</taxon>
    </lineage>
</organism>
<gene>
    <name evidence="14" type="ORF">UFOPK3001_01861</name>
    <name evidence="15" type="ORF">UFOPK3954_01022</name>
</gene>
<dbReference type="PANTHER" id="PTHR45436">
    <property type="entry name" value="SENSOR HISTIDINE KINASE YKOH"/>
    <property type="match status" value="1"/>
</dbReference>
<dbReference type="SMART" id="SM00304">
    <property type="entry name" value="HAMP"/>
    <property type="match status" value="1"/>
</dbReference>
<keyword evidence="6 11" id="KW-0812">Transmembrane</keyword>
<dbReference type="PROSITE" id="PS50109">
    <property type="entry name" value="HIS_KIN"/>
    <property type="match status" value="1"/>
</dbReference>
<dbReference type="FunFam" id="1.10.287.130:FF:000001">
    <property type="entry name" value="Two-component sensor histidine kinase"/>
    <property type="match status" value="1"/>
</dbReference>
<feature type="domain" description="HAMP" evidence="13">
    <location>
        <begin position="191"/>
        <end position="244"/>
    </location>
</feature>
<keyword evidence="5" id="KW-0808">Transferase</keyword>
<comment type="subcellular location">
    <subcellularLocation>
        <location evidence="2">Membrane</location>
    </subcellularLocation>
</comment>
<evidence type="ECO:0000256" key="10">
    <source>
        <dbReference type="ARBA" id="ARBA00023136"/>
    </source>
</evidence>
<comment type="catalytic activity">
    <reaction evidence="1">
        <text>ATP + protein L-histidine = ADP + protein N-phospho-L-histidine.</text>
        <dbReference type="EC" id="2.7.13.3"/>
    </reaction>
</comment>
<keyword evidence="9" id="KW-0902">Two-component regulatory system</keyword>
<dbReference type="Gene3D" id="3.30.565.10">
    <property type="entry name" value="Histidine kinase-like ATPase, C-terminal domain"/>
    <property type="match status" value="1"/>
</dbReference>
<keyword evidence="4" id="KW-0597">Phosphoprotein</keyword>
<dbReference type="EMBL" id="CAFBON010000092">
    <property type="protein sequence ID" value="CAB4988674.1"/>
    <property type="molecule type" value="Genomic_DNA"/>
</dbReference>
<evidence type="ECO:0000256" key="11">
    <source>
        <dbReference type="SAM" id="Phobius"/>
    </source>
</evidence>
<dbReference type="Pfam" id="PF00512">
    <property type="entry name" value="HisKA"/>
    <property type="match status" value="1"/>
</dbReference>
<sequence>MTLRARLVTALGAFVTLGLAAFGFATYVRYSNVEYQRLDDQLRSALPSVSRQLTNAVDIDDRGGIGRRDDDDDDRPAISIDNDSVLRVVYAELRNPLGQVVARITSEGAPDLPAGPVAANRTFSVSSSEGAGNWRVATAAASSPNARGYQVLIATPTAPVTDSLGELLLTETIGGVLVLLVLVSGSWFIVRRGLRPLEAMGDTARSINAGDLSQRVGPADAKGEVGQLGIALNSMLDEIEEAFRARAETERRLRQFLSDASHELRTPLTSIQGFAELFRLGQQSEHVDQAVIMRRIEEESARMKNLVEDLLLLARLDETRTPERSSVDLAVLAADACSDAVAIDPSRSVTLDAPEPVLVLGNSDHLRQAVANLVTNAIKHTAAGTSINLGAHLRDGVALLTVRDHGTGLSPDALPHVFERFWQADEARAGTGVGLGLSIVDSIAREHGGTARAANADGGGAVFSIELPLTPDHPDTEGFPK</sequence>
<name>A0A6J6ZDS9_9ZZZZ</name>
<evidence type="ECO:0000256" key="7">
    <source>
        <dbReference type="ARBA" id="ARBA00022777"/>
    </source>
</evidence>
<evidence type="ECO:0000313" key="15">
    <source>
        <dbReference type="EMBL" id="CAB4988674.1"/>
    </source>
</evidence>
<dbReference type="InterPro" id="IPR003660">
    <property type="entry name" value="HAMP_dom"/>
</dbReference>
<accession>A0A6J6ZDS9</accession>
<evidence type="ECO:0000256" key="5">
    <source>
        <dbReference type="ARBA" id="ARBA00022679"/>
    </source>
</evidence>
<dbReference type="Gene3D" id="1.10.287.130">
    <property type="match status" value="1"/>
</dbReference>
<evidence type="ECO:0000256" key="8">
    <source>
        <dbReference type="ARBA" id="ARBA00022989"/>
    </source>
</evidence>
<dbReference type="CDD" id="cd06225">
    <property type="entry name" value="HAMP"/>
    <property type="match status" value="1"/>
</dbReference>
<dbReference type="InterPro" id="IPR003594">
    <property type="entry name" value="HATPase_dom"/>
</dbReference>